<keyword evidence="1" id="KW-0472">Membrane</keyword>
<gene>
    <name evidence="2" type="ORF">HDU87_001137</name>
</gene>
<keyword evidence="1" id="KW-1133">Transmembrane helix</keyword>
<keyword evidence="1" id="KW-0812">Transmembrane</keyword>
<feature type="transmembrane region" description="Helical" evidence="1">
    <location>
        <begin position="12"/>
        <end position="29"/>
    </location>
</feature>
<dbReference type="Proteomes" id="UP001212152">
    <property type="component" value="Unassembled WGS sequence"/>
</dbReference>
<reference evidence="2" key="1">
    <citation type="submission" date="2020-05" db="EMBL/GenBank/DDBJ databases">
        <title>Phylogenomic resolution of chytrid fungi.</title>
        <authorList>
            <person name="Stajich J.E."/>
            <person name="Amses K."/>
            <person name="Simmons R."/>
            <person name="Seto K."/>
            <person name="Myers J."/>
            <person name="Bonds A."/>
            <person name="Quandt C.A."/>
            <person name="Barry K."/>
            <person name="Liu P."/>
            <person name="Grigoriev I."/>
            <person name="Longcore J.E."/>
            <person name="James T.Y."/>
        </authorList>
    </citation>
    <scope>NUCLEOTIDE SEQUENCE</scope>
    <source>
        <strain evidence="2">JEL0379</strain>
    </source>
</reference>
<evidence type="ECO:0000313" key="3">
    <source>
        <dbReference type="Proteomes" id="UP001212152"/>
    </source>
</evidence>
<keyword evidence="3" id="KW-1185">Reference proteome</keyword>
<name>A0AAD5TNS5_9FUNG</name>
<organism evidence="2 3">
    <name type="scientific">Geranomyces variabilis</name>
    <dbReference type="NCBI Taxonomy" id="109894"/>
    <lineage>
        <taxon>Eukaryota</taxon>
        <taxon>Fungi</taxon>
        <taxon>Fungi incertae sedis</taxon>
        <taxon>Chytridiomycota</taxon>
        <taxon>Chytridiomycota incertae sedis</taxon>
        <taxon>Chytridiomycetes</taxon>
        <taxon>Spizellomycetales</taxon>
        <taxon>Powellomycetaceae</taxon>
        <taxon>Geranomyces</taxon>
    </lineage>
</organism>
<proteinExistence type="predicted"/>
<dbReference type="EMBL" id="JADGJQ010000012">
    <property type="protein sequence ID" value="KAJ3181527.1"/>
    <property type="molecule type" value="Genomic_DNA"/>
</dbReference>
<comment type="caution">
    <text evidence="2">The sequence shown here is derived from an EMBL/GenBank/DDBJ whole genome shotgun (WGS) entry which is preliminary data.</text>
</comment>
<sequence>MDFKTFAKVLSILAPPVILSSSLLLSLFSDLPARFLGLNRVATVASLYPLMLLSWPLTLRMLDAHCASKTKMVVCNTAPADQVAAADASGKFLYAVPMDRVCEYESKLELVSESVRDGE</sequence>
<evidence type="ECO:0000256" key="1">
    <source>
        <dbReference type="SAM" id="Phobius"/>
    </source>
</evidence>
<evidence type="ECO:0000313" key="2">
    <source>
        <dbReference type="EMBL" id="KAJ3181527.1"/>
    </source>
</evidence>
<dbReference type="AlphaFoldDB" id="A0AAD5TNS5"/>
<protein>
    <submittedName>
        <fullName evidence="2">Uncharacterized protein</fullName>
    </submittedName>
</protein>
<feature type="transmembrane region" description="Helical" evidence="1">
    <location>
        <begin position="41"/>
        <end position="62"/>
    </location>
</feature>
<accession>A0AAD5TNS5</accession>